<organism evidence="7 8">
    <name type="scientific">Toxocara canis</name>
    <name type="common">Canine roundworm</name>
    <dbReference type="NCBI Taxonomy" id="6265"/>
    <lineage>
        <taxon>Eukaryota</taxon>
        <taxon>Metazoa</taxon>
        <taxon>Ecdysozoa</taxon>
        <taxon>Nematoda</taxon>
        <taxon>Chromadorea</taxon>
        <taxon>Rhabditida</taxon>
        <taxon>Spirurina</taxon>
        <taxon>Ascaridomorpha</taxon>
        <taxon>Ascaridoidea</taxon>
        <taxon>Toxocaridae</taxon>
        <taxon>Toxocara</taxon>
    </lineage>
</organism>
<dbReference type="PROSITE" id="PS50262">
    <property type="entry name" value="G_PROTEIN_RECEP_F1_2"/>
    <property type="match status" value="1"/>
</dbReference>
<dbReference type="OMA" id="TAQLMQM"/>
<protein>
    <recommendedName>
        <fullName evidence="6">G-protein coupled receptors family 1 profile domain-containing protein</fullName>
    </recommendedName>
</protein>
<gene>
    <name evidence="7" type="ORF">Tcan_05937</name>
</gene>
<dbReference type="GO" id="GO:0004930">
    <property type="term" value="F:G protein-coupled receptor activity"/>
    <property type="evidence" value="ECO:0007669"/>
    <property type="project" value="InterPro"/>
</dbReference>
<comment type="subcellular location">
    <subcellularLocation>
        <location evidence="1">Membrane</location>
    </subcellularLocation>
</comment>
<accession>A0A0B2VCY8</accession>
<reference evidence="7 8" key="1">
    <citation type="submission" date="2014-11" db="EMBL/GenBank/DDBJ databases">
        <title>Genetic blueprint of the zoonotic pathogen Toxocara canis.</title>
        <authorList>
            <person name="Zhu X.-Q."/>
            <person name="Korhonen P.K."/>
            <person name="Cai H."/>
            <person name="Young N.D."/>
            <person name="Nejsum P."/>
            <person name="von Samson-Himmelstjerna G."/>
            <person name="Boag P.R."/>
            <person name="Tan P."/>
            <person name="Li Q."/>
            <person name="Min J."/>
            <person name="Yang Y."/>
            <person name="Wang X."/>
            <person name="Fang X."/>
            <person name="Hall R.S."/>
            <person name="Hofmann A."/>
            <person name="Sternberg P.W."/>
            <person name="Jex A.R."/>
            <person name="Gasser R.B."/>
        </authorList>
    </citation>
    <scope>NUCLEOTIDE SEQUENCE [LARGE SCALE GENOMIC DNA]</scope>
    <source>
        <strain evidence="7">PN_DK_2014</strain>
    </source>
</reference>
<keyword evidence="4 5" id="KW-0472">Membrane</keyword>
<evidence type="ECO:0000256" key="5">
    <source>
        <dbReference type="SAM" id="Phobius"/>
    </source>
</evidence>
<feature type="transmembrane region" description="Helical" evidence="5">
    <location>
        <begin position="55"/>
        <end position="79"/>
    </location>
</feature>
<dbReference type="InterPro" id="IPR000276">
    <property type="entry name" value="GPCR_Rhodpsn"/>
</dbReference>
<dbReference type="PANTHER" id="PTHR23360:SF5">
    <property type="entry name" value="G-PROTEIN COUPLED RECEPTORS FAMILY 1 PROFILE DOMAIN-CONTAINING PROTEIN"/>
    <property type="match status" value="1"/>
</dbReference>
<feature type="transmembrane region" description="Helical" evidence="5">
    <location>
        <begin position="248"/>
        <end position="273"/>
    </location>
</feature>
<dbReference type="PANTHER" id="PTHR23360">
    <property type="entry name" value="G-PROTEIN COUPLED RECEPTORS FAMILY 1 PROFILE DOMAIN-CONTAINING PROTEIN-RELATED"/>
    <property type="match status" value="1"/>
</dbReference>
<dbReference type="InterPro" id="IPR017452">
    <property type="entry name" value="GPCR_Rhodpsn_7TM"/>
</dbReference>
<keyword evidence="3 5" id="KW-1133">Transmembrane helix</keyword>
<evidence type="ECO:0000256" key="2">
    <source>
        <dbReference type="ARBA" id="ARBA00022692"/>
    </source>
</evidence>
<evidence type="ECO:0000313" key="8">
    <source>
        <dbReference type="Proteomes" id="UP000031036"/>
    </source>
</evidence>
<dbReference type="CDD" id="cd00637">
    <property type="entry name" value="7tm_classA_rhodopsin-like"/>
    <property type="match status" value="1"/>
</dbReference>
<dbReference type="AlphaFoldDB" id="A0A0B2VCY8"/>
<dbReference type="SUPFAM" id="SSF81321">
    <property type="entry name" value="Family A G protein-coupled receptor-like"/>
    <property type="match status" value="1"/>
</dbReference>
<evidence type="ECO:0000313" key="7">
    <source>
        <dbReference type="EMBL" id="KHN81391.1"/>
    </source>
</evidence>
<keyword evidence="8" id="KW-1185">Reference proteome</keyword>
<feature type="transmembrane region" description="Helical" evidence="5">
    <location>
        <begin position="212"/>
        <end position="242"/>
    </location>
</feature>
<dbReference type="InterPro" id="IPR019424">
    <property type="entry name" value="7TM_GPCR_Srsx"/>
</dbReference>
<dbReference type="Proteomes" id="UP000031036">
    <property type="component" value="Unassembled WGS sequence"/>
</dbReference>
<feature type="transmembrane region" description="Helical" evidence="5">
    <location>
        <begin position="20"/>
        <end position="43"/>
    </location>
</feature>
<evidence type="ECO:0000256" key="1">
    <source>
        <dbReference type="ARBA" id="ARBA00004370"/>
    </source>
</evidence>
<keyword evidence="2 5" id="KW-0812">Transmembrane</keyword>
<dbReference type="SMART" id="SM01381">
    <property type="entry name" value="7TM_GPCR_Srsx"/>
    <property type="match status" value="1"/>
</dbReference>
<dbReference type="Pfam" id="PF10320">
    <property type="entry name" value="7TM_GPCR_Srsx"/>
    <property type="match status" value="1"/>
</dbReference>
<name>A0A0B2VCY8_TOXCA</name>
<feature type="transmembrane region" description="Helical" evidence="5">
    <location>
        <begin position="99"/>
        <end position="125"/>
    </location>
</feature>
<comment type="caution">
    <text evidence="7">The sequence shown here is derived from an EMBL/GenBank/DDBJ whole genome shotgun (WGS) entry which is preliminary data.</text>
</comment>
<dbReference type="InterPro" id="IPR047130">
    <property type="entry name" value="7TM_GPCR_Srsx_nematod"/>
</dbReference>
<dbReference type="Gene3D" id="1.20.1070.10">
    <property type="entry name" value="Rhodopsin 7-helix transmembrane proteins"/>
    <property type="match status" value="1"/>
</dbReference>
<sequence length="311" mass="34908">MDSNNGISESIHIDATISEVVISAYLIVTFIGWFGNTNVIIATVRNRALQNPCNILIAIQSFCELFHQAAHAITAYFIYTGNYFITVKPCLYLQFVSNIFMQFASFLVLSIGVDRIFCVSFAISYNKMNKTVYIIGMMIPAGLYTIMQLAVAYISDQNDTLIVCSINAIYTGLSQVFFAVGGCLLNMIVIVIYAIMWIIVRKETSASSNKRLIKSLIVIVAFVVFGYYATMLIFSTTLIFHMDPVSSFYAIMGGGMFVNVSVACNFFILYWLCADYRAAFRRQLRLRPSEVTDVVTINQSCNYAHRSSPHK</sequence>
<dbReference type="OrthoDB" id="5820127at2759"/>
<feature type="transmembrane region" description="Helical" evidence="5">
    <location>
        <begin position="175"/>
        <end position="200"/>
    </location>
</feature>
<dbReference type="EMBL" id="JPKZ01001541">
    <property type="protein sequence ID" value="KHN81391.1"/>
    <property type="molecule type" value="Genomic_DNA"/>
</dbReference>
<dbReference type="GO" id="GO:0016020">
    <property type="term" value="C:membrane"/>
    <property type="evidence" value="ECO:0007669"/>
    <property type="project" value="UniProtKB-SubCell"/>
</dbReference>
<feature type="domain" description="G-protein coupled receptors family 1 profile" evidence="6">
    <location>
        <begin position="35"/>
        <end position="269"/>
    </location>
</feature>
<dbReference type="STRING" id="6265.A0A0B2VCY8"/>
<evidence type="ECO:0000256" key="4">
    <source>
        <dbReference type="ARBA" id="ARBA00023136"/>
    </source>
</evidence>
<feature type="transmembrane region" description="Helical" evidence="5">
    <location>
        <begin position="132"/>
        <end position="155"/>
    </location>
</feature>
<evidence type="ECO:0000259" key="6">
    <source>
        <dbReference type="PROSITE" id="PS50262"/>
    </source>
</evidence>
<evidence type="ECO:0000256" key="3">
    <source>
        <dbReference type="ARBA" id="ARBA00022989"/>
    </source>
</evidence>
<proteinExistence type="predicted"/>